<dbReference type="AlphaFoldDB" id="A0A2X0UFB0"/>
<evidence type="ECO:0000313" key="2">
    <source>
        <dbReference type="EMBL" id="SPT55838.1"/>
    </source>
</evidence>
<organism evidence="2 3">
    <name type="scientific">Schaalia odontolytica</name>
    <dbReference type="NCBI Taxonomy" id="1660"/>
    <lineage>
        <taxon>Bacteria</taxon>
        <taxon>Bacillati</taxon>
        <taxon>Actinomycetota</taxon>
        <taxon>Actinomycetes</taxon>
        <taxon>Actinomycetales</taxon>
        <taxon>Actinomycetaceae</taxon>
        <taxon>Schaalia</taxon>
    </lineage>
</organism>
<keyword evidence="3" id="KW-1185">Reference proteome</keyword>
<dbReference type="Proteomes" id="UP000250192">
    <property type="component" value="Unassembled WGS sequence"/>
</dbReference>
<proteinExistence type="predicted"/>
<sequence length="312" mass="34276">MLIARNPLDNTYISAFDFKRTPPQARPNDLLCPGLSPDGSPCSASVRPAALESGHKHPYFRVRRVNDHVDECTESSTRVNPADKNVDRRGVKGKEAPRGPERRVQIELRHPEASAARAVRSATTTITGRIGHHRAPAQRDHTRPMTLQCGIRKAALDYARDIISDTDTVSLGGKKGPARQFIYPAEQLLHAPYNGHAIIAFGQLHSISQGTALNTYFVRLRRPNGGPTKVSIMIGSEHYASLRLRVQLARIEPSMWTLIACGTITGKTEAKRYLRPFDGLSLYLQRTSISDFGSIPHSRTAGTCSDGAPSRA</sequence>
<evidence type="ECO:0000313" key="3">
    <source>
        <dbReference type="Proteomes" id="UP000250192"/>
    </source>
</evidence>
<accession>A0A2X0UFB0</accession>
<dbReference type="EMBL" id="UAPR01000004">
    <property type="protein sequence ID" value="SPT55838.1"/>
    <property type="molecule type" value="Genomic_DNA"/>
</dbReference>
<reference evidence="2 3" key="1">
    <citation type="submission" date="2018-06" db="EMBL/GenBank/DDBJ databases">
        <authorList>
            <consortium name="Pathogen Informatics"/>
            <person name="Doyle S."/>
        </authorList>
    </citation>
    <scope>NUCLEOTIDE SEQUENCE [LARGE SCALE GENOMIC DNA]</scope>
    <source>
        <strain evidence="2 3">NCTC9935</strain>
    </source>
</reference>
<feature type="region of interest" description="Disordered" evidence="1">
    <location>
        <begin position="72"/>
        <end position="100"/>
    </location>
</feature>
<feature type="compositionally biased region" description="Basic and acidic residues" evidence="1">
    <location>
        <begin position="84"/>
        <end position="100"/>
    </location>
</feature>
<name>A0A2X0UFB0_9ACTO</name>
<evidence type="ECO:0000256" key="1">
    <source>
        <dbReference type="SAM" id="MobiDB-lite"/>
    </source>
</evidence>
<gene>
    <name evidence="2" type="ORF">NCTC9935_01348</name>
</gene>
<protein>
    <submittedName>
        <fullName evidence="2">Uncharacterized protein</fullName>
    </submittedName>
</protein>